<dbReference type="Proteomes" id="UP000030321">
    <property type="component" value="Unassembled WGS sequence"/>
</dbReference>
<dbReference type="EMBL" id="BBPA01000033">
    <property type="protein sequence ID" value="GAL93102.1"/>
    <property type="molecule type" value="Genomic_DNA"/>
</dbReference>
<gene>
    <name evidence="1" type="ORF">N44_01789</name>
</gene>
<protein>
    <submittedName>
        <fullName evidence="1">Uncharacterized protein</fullName>
    </submittedName>
</protein>
<name>A0A0A1VTF9_MICAE</name>
<comment type="caution">
    <text evidence="1">The sequence shown here is derived from an EMBL/GenBank/DDBJ whole genome shotgun (WGS) entry which is preliminary data.</text>
</comment>
<reference evidence="2" key="1">
    <citation type="journal article" date="2015" name="Genome">
        <title>Whole Genome Sequence of the Non-Microcystin-Producing Microcystis aeruginosa Strain NIES-44.</title>
        <authorList>
            <person name="Okano K."/>
            <person name="Miyata N."/>
            <person name="Ozaki Y."/>
        </authorList>
    </citation>
    <scope>NUCLEOTIDE SEQUENCE [LARGE SCALE GENOMIC DNA]</scope>
    <source>
        <strain evidence="2">NIES-44</strain>
    </source>
</reference>
<dbReference type="AlphaFoldDB" id="A0A0A1VTF9"/>
<evidence type="ECO:0000313" key="1">
    <source>
        <dbReference type="EMBL" id="GAL93102.1"/>
    </source>
</evidence>
<sequence>MGKKWTQDCCSYPHFGQVCAWELNQSGIFPFLSIESLRSR</sequence>
<evidence type="ECO:0000313" key="2">
    <source>
        <dbReference type="Proteomes" id="UP000030321"/>
    </source>
</evidence>
<organism evidence="1 2">
    <name type="scientific">Microcystis aeruginosa NIES-44</name>
    <dbReference type="NCBI Taxonomy" id="449439"/>
    <lineage>
        <taxon>Bacteria</taxon>
        <taxon>Bacillati</taxon>
        <taxon>Cyanobacteriota</taxon>
        <taxon>Cyanophyceae</taxon>
        <taxon>Oscillatoriophycideae</taxon>
        <taxon>Chroococcales</taxon>
        <taxon>Microcystaceae</taxon>
        <taxon>Microcystis</taxon>
    </lineage>
</organism>
<proteinExistence type="predicted"/>
<accession>A0A0A1VTF9</accession>